<evidence type="ECO:0000256" key="2">
    <source>
        <dbReference type="SAM" id="Phobius"/>
    </source>
</evidence>
<feature type="transmembrane region" description="Helical" evidence="2">
    <location>
        <begin position="95"/>
        <end position="118"/>
    </location>
</feature>
<keyword evidence="2" id="KW-0812">Transmembrane</keyword>
<gene>
    <name evidence="3" type="ORF">DM02DRAFT_670102</name>
</gene>
<evidence type="ECO:0000313" key="3">
    <source>
        <dbReference type="EMBL" id="PVI02982.1"/>
    </source>
</evidence>
<feature type="transmembrane region" description="Helical" evidence="2">
    <location>
        <begin position="12"/>
        <end position="31"/>
    </location>
</feature>
<evidence type="ECO:0000256" key="1">
    <source>
        <dbReference type="SAM" id="MobiDB-lite"/>
    </source>
</evidence>
<proteinExistence type="predicted"/>
<reference evidence="3 4" key="1">
    <citation type="journal article" date="2018" name="Sci. Rep.">
        <title>Comparative genomics provides insights into the lifestyle and reveals functional heterogeneity of dark septate endophytic fungi.</title>
        <authorList>
            <person name="Knapp D.G."/>
            <person name="Nemeth J.B."/>
            <person name="Barry K."/>
            <person name="Hainaut M."/>
            <person name="Henrissat B."/>
            <person name="Johnson J."/>
            <person name="Kuo A."/>
            <person name="Lim J.H.P."/>
            <person name="Lipzen A."/>
            <person name="Nolan M."/>
            <person name="Ohm R.A."/>
            <person name="Tamas L."/>
            <person name="Grigoriev I.V."/>
            <person name="Spatafora J.W."/>
            <person name="Nagy L.G."/>
            <person name="Kovacs G.M."/>
        </authorList>
    </citation>
    <scope>NUCLEOTIDE SEQUENCE [LARGE SCALE GENOMIC DNA]</scope>
    <source>
        <strain evidence="3 4">DSE2036</strain>
    </source>
</reference>
<feature type="region of interest" description="Disordered" evidence="1">
    <location>
        <begin position="181"/>
        <end position="248"/>
    </location>
</feature>
<dbReference type="OrthoDB" id="3797627at2759"/>
<keyword evidence="4" id="KW-1185">Reference proteome</keyword>
<keyword evidence="2" id="KW-1133">Transmembrane helix</keyword>
<evidence type="ECO:0000313" key="4">
    <source>
        <dbReference type="Proteomes" id="UP000244855"/>
    </source>
</evidence>
<protein>
    <submittedName>
        <fullName evidence="3">Uncharacterized protein</fullName>
    </submittedName>
</protein>
<keyword evidence="2" id="KW-0472">Membrane</keyword>
<dbReference type="Proteomes" id="UP000244855">
    <property type="component" value="Unassembled WGS sequence"/>
</dbReference>
<feature type="transmembrane region" description="Helical" evidence="2">
    <location>
        <begin position="37"/>
        <end position="59"/>
    </location>
</feature>
<accession>A0A2V1DYL2</accession>
<dbReference type="AlphaFoldDB" id="A0A2V1DYL2"/>
<name>A0A2V1DYL2_9PLEO</name>
<feature type="compositionally biased region" description="Low complexity" evidence="1">
    <location>
        <begin position="182"/>
        <end position="222"/>
    </location>
</feature>
<sequence length="248" mass="27549">MDGRRLSCWRWGLYAASMTDSIFIPVVGGVAEKLSEWVVVLTILYVLWAIITGIFALTFFERSPRFILRCLYYLCCAILPLVFFGGLSTNADFQLWLPFSLTLGIFLGVSLGECYALLTWKRIRGSLLKTLGATGPVLPQYRNVPLPVTRSTYEPALWATRTISPTTPSRGYTTRPWESMMTLPSLNSTPTDTTTPNTTPPHFTTTPNTTVPPTTTTPSNSSISKELRPFPDTPENPWATEVPTLSSN</sequence>
<feature type="transmembrane region" description="Helical" evidence="2">
    <location>
        <begin position="71"/>
        <end position="89"/>
    </location>
</feature>
<organism evidence="3 4">
    <name type="scientific">Periconia macrospinosa</name>
    <dbReference type="NCBI Taxonomy" id="97972"/>
    <lineage>
        <taxon>Eukaryota</taxon>
        <taxon>Fungi</taxon>
        <taxon>Dikarya</taxon>
        <taxon>Ascomycota</taxon>
        <taxon>Pezizomycotina</taxon>
        <taxon>Dothideomycetes</taxon>
        <taxon>Pleosporomycetidae</taxon>
        <taxon>Pleosporales</taxon>
        <taxon>Massarineae</taxon>
        <taxon>Periconiaceae</taxon>
        <taxon>Periconia</taxon>
    </lineage>
</organism>
<dbReference type="EMBL" id="KZ805336">
    <property type="protein sequence ID" value="PVI02982.1"/>
    <property type="molecule type" value="Genomic_DNA"/>
</dbReference>